<evidence type="ECO:0000313" key="2">
    <source>
        <dbReference type="EMBL" id="CEK52434.1"/>
    </source>
</evidence>
<name>A0A0B6Y8I8_9EUPU</name>
<protein>
    <submittedName>
        <fullName evidence="2">Uncharacterized protein</fullName>
    </submittedName>
</protein>
<evidence type="ECO:0000256" key="1">
    <source>
        <dbReference type="SAM" id="MobiDB-lite"/>
    </source>
</evidence>
<reference evidence="2" key="1">
    <citation type="submission" date="2014-12" db="EMBL/GenBank/DDBJ databases">
        <title>Insight into the proteome of Arion vulgaris.</title>
        <authorList>
            <person name="Aradska J."/>
            <person name="Bulat T."/>
            <person name="Smidak R."/>
            <person name="Sarate P."/>
            <person name="Gangsoo J."/>
            <person name="Sialana F."/>
            <person name="Bilban M."/>
            <person name="Lubec G."/>
        </authorList>
    </citation>
    <scope>NUCLEOTIDE SEQUENCE</scope>
    <source>
        <tissue evidence="2">Skin</tissue>
    </source>
</reference>
<feature type="compositionally biased region" description="Basic and acidic residues" evidence="1">
    <location>
        <begin position="39"/>
        <end position="60"/>
    </location>
</feature>
<feature type="compositionally biased region" description="Polar residues" evidence="1">
    <location>
        <begin position="27"/>
        <end position="38"/>
    </location>
</feature>
<feature type="compositionally biased region" description="Basic and acidic residues" evidence="1">
    <location>
        <begin position="9"/>
        <end position="19"/>
    </location>
</feature>
<organism evidence="2">
    <name type="scientific">Arion vulgaris</name>
    <dbReference type="NCBI Taxonomy" id="1028688"/>
    <lineage>
        <taxon>Eukaryota</taxon>
        <taxon>Metazoa</taxon>
        <taxon>Spiralia</taxon>
        <taxon>Lophotrochozoa</taxon>
        <taxon>Mollusca</taxon>
        <taxon>Gastropoda</taxon>
        <taxon>Heterobranchia</taxon>
        <taxon>Euthyneura</taxon>
        <taxon>Panpulmonata</taxon>
        <taxon>Eupulmonata</taxon>
        <taxon>Stylommatophora</taxon>
        <taxon>Helicina</taxon>
        <taxon>Arionoidea</taxon>
        <taxon>Arionidae</taxon>
        <taxon>Arion</taxon>
    </lineage>
</organism>
<dbReference type="EMBL" id="HACG01005569">
    <property type="protein sequence ID" value="CEK52434.1"/>
    <property type="molecule type" value="Transcribed_RNA"/>
</dbReference>
<proteinExistence type="predicted"/>
<feature type="non-terminal residue" evidence="2">
    <location>
        <position position="1"/>
    </location>
</feature>
<sequence>EPQVQKPPPSEDRYREPHIRKSPQPVADTQQIELTQKQPPKEVDEVGRRRNTDNRRERYSRSRWTPKSKTEDAAPPDYEDVAPKSTFVGISYKEESV</sequence>
<accession>A0A0B6Y8I8</accession>
<feature type="region of interest" description="Disordered" evidence="1">
    <location>
        <begin position="1"/>
        <end position="82"/>
    </location>
</feature>
<dbReference type="AlphaFoldDB" id="A0A0B6Y8I8"/>
<gene>
    <name evidence="2" type="primary">ORF16789</name>
</gene>